<evidence type="ECO:0000256" key="3">
    <source>
        <dbReference type="ARBA" id="ARBA00022448"/>
    </source>
</evidence>
<evidence type="ECO:0000256" key="14">
    <source>
        <dbReference type="SAM" id="Phobius"/>
    </source>
</evidence>
<reference evidence="17 18" key="1">
    <citation type="submission" date="2015-08" db="EMBL/GenBank/DDBJ databases">
        <title>Ancestral chromatin configuration constrains chromatin evolution on differentiating sex chromosomes in Drosophila.</title>
        <authorList>
            <person name="Zhou Q."/>
            <person name="Bachtrog D."/>
        </authorList>
    </citation>
    <scope>NUCLEOTIDE SEQUENCE [LARGE SCALE GENOMIC DNA]</scope>
    <source>
        <tissue evidence="17">Whole larvae</tissue>
    </source>
</reference>
<feature type="compositionally biased region" description="Low complexity" evidence="13">
    <location>
        <begin position="19"/>
        <end position="32"/>
    </location>
</feature>
<dbReference type="Gene3D" id="1.10.287.70">
    <property type="match status" value="1"/>
</dbReference>
<keyword evidence="11" id="KW-0407">Ion channel</keyword>
<dbReference type="Pfam" id="PF21381">
    <property type="entry name" value="MCLN_ECD"/>
    <property type="match status" value="1"/>
</dbReference>
<feature type="domain" description="Mucolipin extracytosolic" evidence="16">
    <location>
        <begin position="146"/>
        <end position="335"/>
    </location>
</feature>
<dbReference type="FunFam" id="1.10.287.70:FF:000033">
    <property type="entry name" value="Mucolipin 1"/>
    <property type="match status" value="1"/>
</dbReference>
<keyword evidence="7 14" id="KW-1133">Transmembrane helix</keyword>
<evidence type="ECO:0000256" key="11">
    <source>
        <dbReference type="ARBA" id="ARBA00023303"/>
    </source>
</evidence>
<dbReference type="Proteomes" id="UP000494163">
    <property type="component" value="Chromosome 3L"/>
</dbReference>
<feature type="transmembrane region" description="Helical" evidence="14">
    <location>
        <begin position="353"/>
        <end position="374"/>
    </location>
</feature>
<dbReference type="SMR" id="A0A0M4EQB7"/>
<keyword evidence="18" id="KW-1185">Reference proteome</keyword>
<evidence type="ECO:0000256" key="4">
    <source>
        <dbReference type="ARBA" id="ARBA00022475"/>
    </source>
</evidence>
<comment type="catalytic activity">
    <reaction evidence="12">
        <text>Ca(2+)(in) = Ca(2+)(out)</text>
        <dbReference type="Rhea" id="RHEA:29671"/>
        <dbReference type="ChEBI" id="CHEBI:29108"/>
    </reaction>
</comment>
<dbReference type="PANTHER" id="PTHR12127:SF7">
    <property type="entry name" value="SD02261P"/>
    <property type="match status" value="1"/>
</dbReference>
<dbReference type="InterPro" id="IPR013122">
    <property type="entry name" value="PKD1_2_channel"/>
</dbReference>
<keyword evidence="6" id="KW-0967">Endosome</keyword>
<keyword evidence="9 14" id="KW-0472">Membrane</keyword>
<dbReference type="GO" id="GO:0005886">
    <property type="term" value="C:plasma membrane"/>
    <property type="evidence" value="ECO:0007669"/>
    <property type="project" value="UniProtKB-SubCell"/>
</dbReference>
<keyword evidence="4" id="KW-1003">Cell membrane</keyword>
<evidence type="ECO:0000256" key="10">
    <source>
        <dbReference type="ARBA" id="ARBA00023157"/>
    </source>
</evidence>
<evidence type="ECO:0000256" key="5">
    <source>
        <dbReference type="ARBA" id="ARBA00022692"/>
    </source>
</evidence>
<feature type="domain" description="Polycystin cation channel PKD1/PKD2" evidence="15">
    <location>
        <begin position="442"/>
        <end position="576"/>
    </location>
</feature>
<keyword evidence="3" id="KW-0813">Transport</keyword>
<dbReference type="OMA" id="WQARRKF"/>
<name>A0A0M4EQB7_DROBS</name>
<gene>
    <name evidence="17" type="ORF">Dbus_chr3Lg1608</name>
</gene>
<protein>
    <submittedName>
        <fullName evidence="17">CG42638</fullName>
    </submittedName>
</protein>
<dbReference type="STRING" id="30019.A0A0M4EQB7"/>
<organism evidence="17 18">
    <name type="scientific">Drosophila busckii</name>
    <name type="common">Fruit fly</name>
    <dbReference type="NCBI Taxonomy" id="30019"/>
    <lineage>
        <taxon>Eukaryota</taxon>
        <taxon>Metazoa</taxon>
        <taxon>Ecdysozoa</taxon>
        <taxon>Arthropoda</taxon>
        <taxon>Hexapoda</taxon>
        <taxon>Insecta</taxon>
        <taxon>Pterygota</taxon>
        <taxon>Neoptera</taxon>
        <taxon>Endopterygota</taxon>
        <taxon>Diptera</taxon>
        <taxon>Brachycera</taxon>
        <taxon>Muscomorpha</taxon>
        <taxon>Ephydroidea</taxon>
        <taxon>Drosophilidae</taxon>
        <taxon>Drosophila</taxon>
    </lineage>
</organism>
<feature type="transmembrane region" description="Helical" evidence="14">
    <location>
        <begin position="443"/>
        <end position="460"/>
    </location>
</feature>
<dbReference type="OrthoDB" id="263481at2759"/>
<dbReference type="InterPro" id="IPR049134">
    <property type="entry name" value="MCLN_ECD"/>
</dbReference>
<sequence>MQNYGVGAASPAIKRRTDSYQAAQSHPQSPSSGENSRCESDDEYVNTRILRRQMELQSTPVVAVAPTATTAMGHVEQPEFPGATSSAASYNEERMRRKLQFFFMNPIEKWQARRKFPYKFVVQIVKIVLVTMQLCLFAHTRYNHINYTWDNRIAFSHLFLQGWDSSREVESYPPAVGPFALYKKSEFFSTVQYALEGYDNVSCSIGPYFYPTHNNTMPPLKLCMQNYREGTIFGFNESYIFDPHIDEVCEPLNKSVVNIGVEQYLKDRGVEVNFASLVTAELTFKIKTVNFKSNGGPLSAPDCFKFDISILFNNRDHDGQMLLSLDAEATRLKCKGDTDFISEARFDAILRSFLNIFVLLTCILSFALCTRALWRAYLLRCTTVNFFRSFFGKELSFDGRLEFVNFWYIMIIFNDLLLIIGSALKEQIEGRYMVVDQWDTCSIFLGIGNMLVWFGVLRYLGFFKTYNVVILTLKKAAPKILRFLIAALLIYAGFVFCGWLILGPYHMKFRSLATTSECLFSLINGDDMFATFATLSNKAAWLWWFCQIYLYSFISLYIYVVLSLFIAVIMDAYDTIKKYYKEGFPVSDLKAFVGTRTLEDISSGVFMNDLDDFEQTKFMDVLRSVFFCCCKGRRSEPAQGNSGYTTLSSIMK</sequence>
<evidence type="ECO:0000256" key="7">
    <source>
        <dbReference type="ARBA" id="ARBA00022989"/>
    </source>
</evidence>
<evidence type="ECO:0000256" key="12">
    <source>
        <dbReference type="ARBA" id="ARBA00036634"/>
    </source>
</evidence>
<dbReference type="EMBL" id="CP012525">
    <property type="protein sequence ID" value="ALC44442.1"/>
    <property type="molecule type" value="Genomic_DNA"/>
</dbReference>
<keyword evidence="5 14" id="KW-0812">Transmembrane</keyword>
<feature type="region of interest" description="Disordered" evidence="13">
    <location>
        <begin position="1"/>
        <end position="41"/>
    </location>
</feature>
<dbReference type="PANTHER" id="PTHR12127">
    <property type="entry name" value="MUCOLIPIN"/>
    <property type="match status" value="1"/>
</dbReference>
<feature type="transmembrane region" description="Helical" evidence="14">
    <location>
        <begin position="403"/>
        <end position="423"/>
    </location>
</feature>
<comment type="subcellular location">
    <subcellularLocation>
        <location evidence="2">Cell membrane</location>
        <topology evidence="2">Multi-pass membrane protein</topology>
    </subcellularLocation>
    <subcellularLocation>
        <location evidence="1">Endosome membrane</location>
        <topology evidence="1">Multi-pass membrane protein</topology>
    </subcellularLocation>
</comment>
<dbReference type="AlphaFoldDB" id="A0A0M4EQB7"/>
<dbReference type="GO" id="GO:0010008">
    <property type="term" value="C:endosome membrane"/>
    <property type="evidence" value="ECO:0007669"/>
    <property type="project" value="UniProtKB-SubCell"/>
</dbReference>
<evidence type="ECO:0000256" key="8">
    <source>
        <dbReference type="ARBA" id="ARBA00023065"/>
    </source>
</evidence>
<keyword evidence="10" id="KW-1015">Disulfide bond</keyword>
<evidence type="ECO:0000256" key="2">
    <source>
        <dbReference type="ARBA" id="ARBA00004651"/>
    </source>
</evidence>
<feature type="transmembrane region" description="Helical" evidence="14">
    <location>
        <begin position="480"/>
        <end position="502"/>
    </location>
</feature>
<evidence type="ECO:0000256" key="13">
    <source>
        <dbReference type="SAM" id="MobiDB-lite"/>
    </source>
</evidence>
<evidence type="ECO:0000256" key="6">
    <source>
        <dbReference type="ARBA" id="ARBA00022753"/>
    </source>
</evidence>
<feature type="transmembrane region" description="Helical" evidence="14">
    <location>
        <begin position="548"/>
        <end position="570"/>
    </location>
</feature>
<dbReference type="Pfam" id="PF08016">
    <property type="entry name" value="PKD_channel"/>
    <property type="match status" value="1"/>
</dbReference>
<evidence type="ECO:0000259" key="15">
    <source>
        <dbReference type="Pfam" id="PF08016"/>
    </source>
</evidence>
<evidence type="ECO:0000256" key="9">
    <source>
        <dbReference type="ARBA" id="ARBA00023136"/>
    </source>
</evidence>
<proteinExistence type="predicted"/>
<evidence type="ECO:0000313" key="18">
    <source>
        <dbReference type="Proteomes" id="UP000494163"/>
    </source>
</evidence>
<keyword evidence="8" id="KW-0406">Ion transport</keyword>
<dbReference type="GO" id="GO:0072345">
    <property type="term" value="F:NAADP-sensitive calcium-release channel activity"/>
    <property type="evidence" value="ECO:0007669"/>
    <property type="project" value="TreeGrafter"/>
</dbReference>
<dbReference type="CDD" id="cd21050">
    <property type="entry name" value="ELD_TRPML"/>
    <property type="match status" value="1"/>
</dbReference>
<evidence type="ECO:0000313" key="17">
    <source>
        <dbReference type="EMBL" id="ALC44442.1"/>
    </source>
</evidence>
<dbReference type="GO" id="GO:0005765">
    <property type="term" value="C:lysosomal membrane"/>
    <property type="evidence" value="ECO:0007669"/>
    <property type="project" value="TreeGrafter"/>
</dbReference>
<dbReference type="InterPro" id="IPR039031">
    <property type="entry name" value="Mucolipin"/>
</dbReference>
<accession>A0A0M4EQB7</accession>
<evidence type="ECO:0000259" key="16">
    <source>
        <dbReference type="Pfam" id="PF21381"/>
    </source>
</evidence>
<evidence type="ECO:0000256" key="1">
    <source>
        <dbReference type="ARBA" id="ARBA00004337"/>
    </source>
</evidence>